<dbReference type="Pfam" id="PF13649">
    <property type="entry name" value="Methyltransf_25"/>
    <property type="match status" value="1"/>
</dbReference>
<dbReference type="InterPro" id="IPR041698">
    <property type="entry name" value="Methyltransf_25"/>
</dbReference>
<reference evidence="3 4" key="1">
    <citation type="submission" date="2018-11" db="EMBL/GenBank/DDBJ databases">
        <title>Sequencing the genomes of 1000 actinobacteria strains.</title>
        <authorList>
            <person name="Klenk H.-P."/>
        </authorList>
    </citation>
    <scope>NUCLEOTIDE SEQUENCE [LARGE SCALE GENOMIC DNA]</scope>
    <source>
        <strain evidence="3 4">DSM 12652</strain>
    </source>
</reference>
<dbReference type="Proteomes" id="UP000281738">
    <property type="component" value="Unassembled WGS sequence"/>
</dbReference>
<dbReference type="AlphaFoldDB" id="A0A3N2CTL2"/>
<sequence length="241" mass="26580">MPDAIYEDPRLAALYDTFDGERDDLAAYVDLARELEARDVVDLGCGTGALALLLAASGCRVVGVDPAAASLEVARTKPGAGQVRWVLGDASTLPHDRADLVTMTGNVAQVFLTETDWHATLRGAHAALRPGGHLVFETRRPDRRAWEDWAADTSPRTLVVPGVGQVEHRRQVLDVDLPFVRFQHQYRIGSDGAVLSSDSTLRFWRDDEILGSLDANGYEVVEVRDAPDRPGREWIYVAHRR</sequence>
<evidence type="ECO:0000313" key="4">
    <source>
        <dbReference type="Proteomes" id="UP000281738"/>
    </source>
</evidence>
<proteinExistence type="predicted"/>
<protein>
    <submittedName>
        <fullName evidence="3">Methyltransferase family protein</fullName>
    </submittedName>
</protein>
<dbReference type="CDD" id="cd02440">
    <property type="entry name" value="AdoMet_MTases"/>
    <property type="match status" value="1"/>
</dbReference>
<dbReference type="SUPFAM" id="SSF53335">
    <property type="entry name" value="S-adenosyl-L-methionine-dependent methyltransferases"/>
    <property type="match status" value="1"/>
</dbReference>
<dbReference type="GO" id="GO:0032259">
    <property type="term" value="P:methylation"/>
    <property type="evidence" value="ECO:0007669"/>
    <property type="project" value="UniProtKB-KW"/>
</dbReference>
<feature type="domain" description="Methyltransferase" evidence="2">
    <location>
        <begin position="40"/>
        <end position="132"/>
    </location>
</feature>
<evidence type="ECO:0000259" key="2">
    <source>
        <dbReference type="Pfam" id="PF13649"/>
    </source>
</evidence>
<dbReference type="OrthoDB" id="9811589at2"/>
<gene>
    <name evidence="3" type="ORF">EDD33_1726</name>
</gene>
<dbReference type="PANTHER" id="PTHR43861">
    <property type="entry name" value="TRANS-ACONITATE 2-METHYLTRANSFERASE-RELATED"/>
    <property type="match status" value="1"/>
</dbReference>
<dbReference type="InterPro" id="IPR029063">
    <property type="entry name" value="SAM-dependent_MTases_sf"/>
</dbReference>
<accession>A0A3N2CTL2</accession>
<name>A0A3N2CTL2_9ACTN</name>
<keyword evidence="4" id="KW-1185">Reference proteome</keyword>
<dbReference type="Gene3D" id="3.40.50.150">
    <property type="entry name" value="Vaccinia Virus protein VP39"/>
    <property type="match status" value="1"/>
</dbReference>
<keyword evidence="1 3" id="KW-0808">Transferase</keyword>
<comment type="caution">
    <text evidence="3">The sequence shown here is derived from an EMBL/GenBank/DDBJ whole genome shotgun (WGS) entry which is preliminary data.</text>
</comment>
<dbReference type="RefSeq" id="WP_123393202.1">
    <property type="nucleotide sequence ID" value="NZ_RKHO01000001.1"/>
</dbReference>
<keyword evidence="3" id="KW-0489">Methyltransferase</keyword>
<evidence type="ECO:0000313" key="3">
    <source>
        <dbReference type="EMBL" id="ROR90877.1"/>
    </source>
</evidence>
<organism evidence="3 4">
    <name type="scientific">Nocardioides aurantiacus</name>
    <dbReference type="NCBI Taxonomy" id="86796"/>
    <lineage>
        <taxon>Bacteria</taxon>
        <taxon>Bacillati</taxon>
        <taxon>Actinomycetota</taxon>
        <taxon>Actinomycetes</taxon>
        <taxon>Propionibacteriales</taxon>
        <taxon>Nocardioidaceae</taxon>
        <taxon>Nocardioides</taxon>
    </lineage>
</organism>
<dbReference type="EMBL" id="RKHO01000001">
    <property type="protein sequence ID" value="ROR90877.1"/>
    <property type="molecule type" value="Genomic_DNA"/>
</dbReference>
<dbReference type="GO" id="GO:0008168">
    <property type="term" value="F:methyltransferase activity"/>
    <property type="evidence" value="ECO:0007669"/>
    <property type="project" value="UniProtKB-KW"/>
</dbReference>
<evidence type="ECO:0000256" key="1">
    <source>
        <dbReference type="ARBA" id="ARBA00022679"/>
    </source>
</evidence>